<sequence>MTPPETQAGLQWLYWAQRLQAIAQNGLTFTENPYDVERFKQILTIASEMMAEYTDADPQSIYDLFAQQQGYATPKVDARGAVFQNDKVLLVLEREDQKWTLPGGWVDVGEPPSEAVVREVYEESGYQTRVIKLAALYDRNKHPHPPHQFHAYKLFFLCELIGGEPATSIETDAVDFFSVHALPELSLGRVLPDQILRLYEHWQHPEWATEFD</sequence>
<evidence type="ECO:0000256" key="3">
    <source>
        <dbReference type="RuleBase" id="RU003476"/>
    </source>
</evidence>
<comment type="similarity">
    <text evidence="1 3">Belongs to the Nudix hydrolase family.</text>
</comment>
<evidence type="ECO:0000313" key="5">
    <source>
        <dbReference type="EMBL" id="WNZ25921.1"/>
    </source>
</evidence>
<dbReference type="RefSeq" id="WP_316432108.1">
    <property type="nucleotide sequence ID" value="NZ_CP053586.1"/>
</dbReference>
<dbReference type="InterPro" id="IPR015797">
    <property type="entry name" value="NUDIX_hydrolase-like_dom_sf"/>
</dbReference>
<dbReference type="SUPFAM" id="SSF55811">
    <property type="entry name" value="Nudix"/>
    <property type="match status" value="1"/>
</dbReference>
<evidence type="ECO:0000256" key="2">
    <source>
        <dbReference type="ARBA" id="ARBA00022801"/>
    </source>
</evidence>
<proteinExistence type="inferred from homology"/>
<organism evidence="5">
    <name type="scientific">Leptolyngbya sp. NK1-12</name>
    <dbReference type="NCBI Taxonomy" id="2547451"/>
    <lineage>
        <taxon>Bacteria</taxon>
        <taxon>Bacillati</taxon>
        <taxon>Cyanobacteriota</taxon>
        <taxon>Cyanophyceae</taxon>
        <taxon>Leptolyngbyales</taxon>
        <taxon>Leptolyngbyaceae</taxon>
        <taxon>Leptolyngbya group</taxon>
        <taxon>Leptolyngbya</taxon>
    </lineage>
</organism>
<dbReference type="CDD" id="cd04672">
    <property type="entry name" value="NUDIX_CDP-Chase_like"/>
    <property type="match status" value="1"/>
</dbReference>
<dbReference type="PRINTS" id="PR00502">
    <property type="entry name" value="NUDIXFAMILY"/>
</dbReference>
<dbReference type="PANTHER" id="PTHR43736:SF1">
    <property type="entry name" value="DIHYDRONEOPTERIN TRIPHOSPHATE DIPHOSPHATASE"/>
    <property type="match status" value="1"/>
</dbReference>
<dbReference type="Gene3D" id="6.10.250.1120">
    <property type="match status" value="1"/>
</dbReference>
<dbReference type="Pfam" id="PF12535">
    <property type="entry name" value="Nudix_N"/>
    <property type="match status" value="1"/>
</dbReference>
<dbReference type="PROSITE" id="PS00893">
    <property type="entry name" value="NUDIX_BOX"/>
    <property type="match status" value="1"/>
</dbReference>
<dbReference type="Gene3D" id="3.90.79.10">
    <property type="entry name" value="Nucleoside Triphosphate Pyrophosphohydrolase"/>
    <property type="match status" value="1"/>
</dbReference>
<keyword evidence="2 3" id="KW-0378">Hydrolase</keyword>
<dbReference type="PROSITE" id="PS51462">
    <property type="entry name" value="NUDIX"/>
    <property type="match status" value="1"/>
</dbReference>
<dbReference type="Pfam" id="PF00293">
    <property type="entry name" value="NUDIX"/>
    <property type="match status" value="1"/>
</dbReference>
<dbReference type="PANTHER" id="PTHR43736">
    <property type="entry name" value="ADP-RIBOSE PYROPHOSPHATASE"/>
    <property type="match status" value="1"/>
</dbReference>
<dbReference type="EMBL" id="CP053586">
    <property type="protein sequence ID" value="WNZ25921.1"/>
    <property type="molecule type" value="Genomic_DNA"/>
</dbReference>
<gene>
    <name evidence="5" type="ORF">HJG54_25890</name>
</gene>
<dbReference type="InterPro" id="IPR059176">
    <property type="entry name" value="UDP-X_N"/>
</dbReference>
<dbReference type="InterPro" id="IPR000086">
    <property type="entry name" value="NUDIX_hydrolase_dom"/>
</dbReference>
<protein>
    <submittedName>
        <fullName evidence="5">NUDIX hydrolase</fullName>
    </submittedName>
</protein>
<accession>A0AA97AKC0</accession>
<name>A0AA97AKC0_9CYAN</name>
<dbReference type="InterPro" id="IPR020084">
    <property type="entry name" value="NUDIX_hydrolase_CS"/>
</dbReference>
<dbReference type="GO" id="GO:0016787">
    <property type="term" value="F:hydrolase activity"/>
    <property type="evidence" value="ECO:0007669"/>
    <property type="project" value="UniProtKB-KW"/>
</dbReference>
<feature type="domain" description="Nudix hydrolase" evidence="4">
    <location>
        <begin position="74"/>
        <end position="204"/>
    </location>
</feature>
<dbReference type="InterPro" id="IPR020476">
    <property type="entry name" value="Nudix_hydrolase"/>
</dbReference>
<reference evidence="5" key="1">
    <citation type="submission" date="2020-05" db="EMBL/GenBank/DDBJ databases">
        <authorList>
            <person name="Zhu T."/>
            <person name="Keshari N."/>
            <person name="Lu X."/>
        </authorList>
    </citation>
    <scope>NUCLEOTIDE SEQUENCE</scope>
    <source>
        <strain evidence="5">NK1-12</strain>
    </source>
</reference>
<evidence type="ECO:0000256" key="1">
    <source>
        <dbReference type="ARBA" id="ARBA00005582"/>
    </source>
</evidence>
<evidence type="ECO:0000259" key="4">
    <source>
        <dbReference type="PROSITE" id="PS51462"/>
    </source>
</evidence>
<dbReference type="AlphaFoldDB" id="A0AA97AKC0"/>